<comment type="caution">
    <text evidence="2">The sequence shown here is derived from an EMBL/GenBank/DDBJ whole genome shotgun (WGS) entry which is preliminary data.</text>
</comment>
<evidence type="ECO:0000313" key="2">
    <source>
        <dbReference type="EMBL" id="CAF4958925.1"/>
    </source>
</evidence>
<proteinExistence type="predicted"/>
<dbReference type="Pfam" id="PF12110">
    <property type="entry name" value="Nup96"/>
    <property type="match status" value="1"/>
</dbReference>
<feature type="non-terminal residue" evidence="2">
    <location>
        <position position="1"/>
    </location>
</feature>
<dbReference type="InterPro" id="IPR021967">
    <property type="entry name" value="Nup98_C"/>
</dbReference>
<feature type="non-terminal residue" evidence="2">
    <location>
        <position position="77"/>
    </location>
</feature>
<protein>
    <recommendedName>
        <fullName evidence="1">Nuclear pore complex protein NUP96 C-terminal domain-containing protein</fullName>
    </recommendedName>
</protein>
<evidence type="ECO:0000313" key="3">
    <source>
        <dbReference type="Proteomes" id="UP000681720"/>
    </source>
</evidence>
<feature type="domain" description="Nuclear pore complex protein NUP96 C-terminal" evidence="1">
    <location>
        <begin position="5"/>
        <end position="77"/>
    </location>
</feature>
<dbReference type="AlphaFoldDB" id="A0A8S3CWM4"/>
<organism evidence="2 3">
    <name type="scientific">Rotaria magnacalcarata</name>
    <dbReference type="NCBI Taxonomy" id="392030"/>
    <lineage>
        <taxon>Eukaryota</taxon>
        <taxon>Metazoa</taxon>
        <taxon>Spiralia</taxon>
        <taxon>Gnathifera</taxon>
        <taxon>Rotifera</taxon>
        <taxon>Eurotatoria</taxon>
        <taxon>Bdelloidea</taxon>
        <taxon>Philodinida</taxon>
        <taxon>Philodinidae</taxon>
        <taxon>Rotaria</taxon>
    </lineage>
</organism>
<gene>
    <name evidence="2" type="ORF">GIL414_LOCUS54738</name>
</gene>
<reference evidence="2" key="1">
    <citation type="submission" date="2021-02" db="EMBL/GenBank/DDBJ databases">
        <authorList>
            <person name="Nowell W R."/>
        </authorList>
    </citation>
    <scope>NUCLEOTIDE SEQUENCE</scope>
</reference>
<name>A0A8S3CWM4_9BILA</name>
<sequence>FIPRFANSASDSVSTIVRDFESAYQEHYWLEPIAHHGNTKALDLRWKLLKLYTDDTYPIDNVFDVNSYTQNPFDYRL</sequence>
<evidence type="ECO:0000259" key="1">
    <source>
        <dbReference type="Pfam" id="PF12110"/>
    </source>
</evidence>
<dbReference type="EMBL" id="CAJOBJ010192550">
    <property type="protein sequence ID" value="CAF4958925.1"/>
    <property type="molecule type" value="Genomic_DNA"/>
</dbReference>
<accession>A0A8S3CWM4</accession>
<dbReference type="Proteomes" id="UP000681720">
    <property type="component" value="Unassembled WGS sequence"/>
</dbReference>